<gene>
    <name evidence="1" type="ORF">LTR36_007159</name>
</gene>
<comment type="caution">
    <text evidence="1">The sequence shown here is derived from an EMBL/GenBank/DDBJ whole genome shotgun (WGS) entry which is preliminary data.</text>
</comment>
<reference evidence="1 2" key="1">
    <citation type="submission" date="2021-11" db="EMBL/GenBank/DDBJ databases">
        <title>Black yeast isolated from Biological Soil Crust.</title>
        <authorList>
            <person name="Kurbessoian T."/>
        </authorList>
    </citation>
    <scope>NUCLEOTIDE SEQUENCE [LARGE SCALE GENOMIC DNA]</scope>
    <source>
        <strain evidence="1 2">CCFEE 5522</strain>
    </source>
</reference>
<name>A0AAV9JAB8_9PEZI</name>
<protein>
    <submittedName>
        <fullName evidence="1">Uncharacterized protein</fullName>
    </submittedName>
</protein>
<organism evidence="1 2">
    <name type="scientific">Oleoguttula mirabilis</name>
    <dbReference type="NCBI Taxonomy" id="1507867"/>
    <lineage>
        <taxon>Eukaryota</taxon>
        <taxon>Fungi</taxon>
        <taxon>Dikarya</taxon>
        <taxon>Ascomycota</taxon>
        <taxon>Pezizomycotina</taxon>
        <taxon>Dothideomycetes</taxon>
        <taxon>Dothideomycetidae</taxon>
        <taxon>Mycosphaerellales</taxon>
        <taxon>Teratosphaeriaceae</taxon>
        <taxon>Oleoguttula</taxon>
    </lineage>
</organism>
<dbReference type="Proteomes" id="UP001324427">
    <property type="component" value="Unassembled WGS sequence"/>
</dbReference>
<proteinExistence type="predicted"/>
<evidence type="ECO:0000313" key="2">
    <source>
        <dbReference type="Proteomes" id="UP001324427"/>
    </source>
</evidence>
<sequence>MLPKRLENAAYEWCYGDQQRVPTGIFQNQQQGRNDRYVPFGVLDFTSGQPGGSYYSAPFGYGIDQQQRIHDMEPVSEQQRWQQAVRDPTYNPGPPHDKRWEDMELGYGAFGTLRLWLGSSAKEGGEGAPRYDTLPRDYYLSDDPNGSGMVPTTIDFDRRFYPDEMGW</sequence>
<dbReference type="AlphaFoldDB" id="A0AAV9JAB8"/>
<keyword evidence="2" id="KW-1185">Reference proteome</keyword>
<accession>A0AAV9JAB8</accession>
<evidence type="ECO:0000313" key="1">
    <source>
        <dbReference type="EMBL" id="KAK4541959.1"/>
    </source>
</evidence>
<dbReference type="EMBL" id="JAVFHQ010000046">
    <property type="protein sequence ID" value="KAK4541959.1"/>
    <property type="molecule type" value="Genomic_DNA"/>
</dbReference>